<dbReference type="Gene3D" id="3.50.50.60">
    <property type="entry name" value="FAD/NAD(P)-binding domain"/>
    <property type="match status" value="1"/>
</dbReference>
<accession>A0ABS1TGR3</accession>
<organism evidence="1 2">
    <name type="scientific">Clostridium rhizosphaerae</name>
    <dbReference type="NCBI Taxonomy" id="2803861"/>
    <lineage>
        <taxon>Bacteria</taxon>
        <taxon>Bacillati</taxon>
        <taxon>Bacillota</taxon>
        <taxon>Clostridia</taxon>
        <taxon>Eubacteriales</taxon>
        <taxon>Clostridiaceae</taxon>
        <taxon>Clostridium</taxon>
    </lineage>
</organism>
<proteinExistence type="predicted"/>
<evidence type="ECO:0000313" key="1">
    <source>
        <dbReference type="EMBL" id="MBL4938550.1"/>
    </source>
</evidence>
<sequence length="60" mass="6527">MAIKDKDISYSGCGLPFYIGGEVDDIKELAYSSPFPTVKDAIHYTGMLLDNAINKNDDGV</sequence>
<dbReference type="InterPro" id="IPR036188">
    <property type="entry name" value="FAD/NAD-bd_sf"/>
</dbReference>
<dbReference type="EMBL" id="JAESWC010000024">
    <property type="protein sequence ID" value="MBL4938550.1"/>
    <property type="molecule type" value="Genomic_DNA"/>
</dbReference>
<evidence type="ECO:0000313" key="2">
    <source>
        <dbReference type="Proteomes" id="UP000632377"/>
    </source>
</evidence>
<name>A0ABS1TGR3_9CLOT</name>
<dbReference type="Proteomes" id="UP000632377">
    <property type="component" value="Unassembled WGS sequence"/>
</dbReference>
<gene>
    <name evidence="1" type="ORF">JK636_22865</name>
</gene>
<protein>
    <submittedName>
        <fullName evidence="1">Uncharacterized protein</fullName>
    </submittedName>
</protein>
<keyword evidence="2" id="KW-1185">Reference proteome</keyword>
<dbReference type="RefSeq" id="WP_202751313.1">
    <property type="nucleotide sequence ID" value="NZ_JAESWC010000024.1"/>
</dbReference>
<reference evidence="1 2" key="1">
    <citation type="submission" date="2021-01" db="EMBL/GenBank/DDBJ databases">
        <title>Genome public.</title>
        <authorList>
            <person name="Liu C."/>
            <person name="Sun Q."/>
        </authorList>
    </citation>
    <scope>NUCLEOTIDE SEQUENCE [LARGE SCALE GENOMIC DNA]</scope>
    <source>
        <strain evidence="1 2">YIM B02515</strain>
    </source>
</reference>
<comment type="caution">
    <text evidence="1">The sequence shown here is derived from an EMBL/GenBank/DDBJ whole genome shotgun (WGS) entry which is preliminary data.</text>
</comment>